<dbReference type="CDD" id="cd06588">
    <property type="entry name" value="PhnB_like"/>
    <property type="match status" value="1"/>
</dbReference>
<evidence type="ECO:0000259" key="1">
    <source>
        <dbReference type="Pfam" id="PF06983"/>
    </source>
</evidence>
<comment type="caution">
    <text evidence="2">The sequence shown here is derived from an EMBL/GenBank/DDBJ whole genome shotgun (WGS) entry which is preliminary data.</text>
</comment>
<keyword evidence="2" id="KW-0808">Transferase</keyword>
<dbReference type="GO" id="GO:0032259">
    <property type="term" value="P:methylation"/>
    <property type="evidence" value="ECO:0007669"/>
    <property type="project" value="UniProtKB-KW"/>
</dbReference>
<dbReference type="Gene3D" id="3.10.180.10">
    <property type="entry name" value="2,3-Dihydroxybiphenyl 1,2-Dioxygenase, domain 1"/>
    <property type="match status" value="1"/>
</dbReference>
<dbReference type="GO" id="GO:0008168">
    <property type="term" value="F:methyltransferase activity"/>
    <property type="evidence" value="ECO:0007669"/>
    <property type="project" value="UniProtKB-KW"/>
</dbReference>
<dbReference type="InterPro" id="IPR029068">
    <property type="entry name" value="Glyas_Bleomycin-R_OHBP_Dase"/>
</dbReference>
<organism evidence="2 3">
    <name type="scientific">Lentzea aerocolonigenes</name>
    <name type="common">Lechevalieria aerocolonigenes</name>
    <name type="synonym">Saccharothrix aerocolonigenes</name>
    <dbReference type="NCBI Taxonomy" id="68170"/>
    <lineage>
        <taxon>Bacteria</taxon>
        <taxon>Bacillati</taxon>
        <taxon>Actinomycetota</taxon>
        <taxon>Actinomycetes</taxon>
        <taxon>Pseudonocardiales</taxon>
        <taxon>Pseudonocardiaceae</taxon>
        <taxon>Lentzea</taxon>
    </lineage>
</organism>
<feature type="domain" description="PhnB-like" evidence="1">
    <location>
        <begin position="5"/>
        <end position="129"/>
    </location>
</feature>
<proteinExistence type="predicted"/>
<dbReference type="AlphaFoldDB" id="A0A0F0GS89"/>
<dbReference type="OrthoDB" id="9795306at2"/>
<evidence type="ECO:0000313" key="3">
    <source>
        <dbReference type="Proteomes" id="UP000033393"/>
    </source>
</evidence>
<dbReference type="Proteomes" id="UP000033393">
    <property type="component" value="Unassembled WGS sequence"/>
</dbReference>
<keyword evidence="3" id="KW-1185">Reference proteome</keyword>
<dbReference type="InterPro" id="IPR028973">
    <property type="entry name" value="PhnB-like"/>
</dbReference>
<dbReference type="Pfam" id="PF06983">
    <property type="entry name" value="3-dmu-9_3-mt"/>
    <property type="match status" value="1"/>
</dbReference>
<dbReference type="PANTHER" id="PTHR33990">
    <property type="entry name" value="PROTEIN YJDN-RELATED"/>
    <property type="match status" value="1"/>
</dbReference>
<gene>
    <name evidence="2" type="ORF">UK23_28075</name>
</gene>
<reference evidence="2 3" key="1">
    <citation type="submission" date="2015-02" db="EMBL/GenBank/DDBJ databases">
        <authorList>
            <person name="Ju K.-S."/>
            <person name="Doroghazi J.R."/>
            <person name="Metcalf W."/>
        </authorList>
    </citation>
    <scope>NUCLEOTIDE SEQUENCE [LARGE SCALE GENOMIC DNA]</scope>
    <source>
        <strain evidence="2 3">NRRL B-16140</strain>
    </source>
</reference>
<dbReference type="STRING" id="68170.GCA_000974445_00416"/>
<protein>
    <submittedName>
        <fullName evidence="2">3-demethylubiquinone-9 3-methyltransferase</fullName>
    </submittedName>
</protein>
<dbReference type="RefSeq" id="WP_045314664.1">
    <property type="nucleotide sequence ID" value="NZ_JYJG01000232.1"/>
</dbReference>
<dbReference type="SUPFAM" id="SSF54593">
    <property type="entry name" value="Glyoxalase/Bleomycin resistance protein/Dihydroxybiphenyl dioxygenase"/>
    <property type="match status" value="1"/>
</dbReference>
<dbReference type="PANTHER" id="PTHR33990:SF1">
    <property type="entry name" value="PROTEIN YJDN"/>
    <property type="match status" value="1"/>
</dbReference>
<accession>A0A0F0GS89</accession>
<dbReference type="EMBL" id="JYJG01000232">
    <property type="protein sequence ID" value="KJK44852.1"/>
    <property type="molecule type" value="Genomic_DNA"/>
</dbReference>
<keyword evidence="2" id="KW-0830">Ubiquinone</keyword>
<sequence>MATRLNPYLRFDGSARQAMEFYQSIFGGELRISTFGEFGMQDSPQADQIMHAQLETESGYTLMASDTPPGMPYNPGDTITISLSGDDEVLRTYFEQLADGGKVGTPLEKQMWGDEYGDVVDKYGINWLVNIGSQG</sequence>
<dbReference type="PATRIC" id="fig|68170.10.peg.7179"/>
<evidence type="ECO:0000313" key="2">
    <source>
        <dbReference type="EMBL" id="KJK44852.1"/>
    </source>
</evidence>
<keyword evidence="2" id="KW-0489">Methyltransferase</keyword>
<name>A0A0F0GS89_LENAE</name>